<dbReference type="EMBL" id="BAABME010025385">
    <property type="protein sequence ID" value="GAA0172051.1"/>
    <property type="molecule type" value="Genomic_DNA"/>
</dbReference>
<name>A0AAV3R9R0_LITER</name>
<dbReference type="Proteomes" id="UP001454036">
    <property type="component" value="Unassembled WGS sequence"/>
</dbReference>
<dbReference type="PANTHER" id="PTHR31286:SF177">
    <property type="entry name" value="ENDONUCLEASE_EXONUCLEASE_PHOSPHATASE"/>
    <property type="match status" value="1"/>
</dbReference>
<dbReference type="InterPro" id="IPR040256">
    <property type="entry name" value="At4g02000-like"/>
</dbReference>
<organism evidence="2 3">
    <name type="scientific">Lithospermum erythrorhizon</name>
    <name type="common">Purple gromwell</name>
    <name type="synonym">Lithospermum officinale var. erythrorhizon</name>
    <dbReference type="NCBI Taxonomy" id="34254"/>
    <lineage>
        <taxon>Eukaryota</taxon>
        <taxon>Viridiplantae</taxon>
        <taxon>Streptophyta</taxon>
        <taxon>Embryophyta</taxon>
        <taxon>Tracheophyta</taxon>
        <taxon>Spermatophyta</taxon>
        <taxon>Magnoliopsida</taxon>
        <taxon>eudicotyledons</taxon>
        <taxon>Gunneridae</taxon>
        <taxon>Pentapetalae</taxon>
        <taxon>asterids</taxon>
        <taxon>lamiids</taxon>
        <taxon>Boraginales</taxon>
        <taxon>Boraginaceae</taxon>
        <taxon>Boraginoideae</taxon>
        <taxon>Lithospermeae</taxon>
        <taxon>Lithospermum</taxon>
    </lineage>
</organism>
<accession>A0AAV3R9R0</accession>
<protein>
    <recommendedName>
        <fullName evidence="4">DUF4283 domain-containing protein</fullName>
    </recommendedName>
</protein>
<evidence type="ECO:0000313" key="2">
    <source>
        <dbReference type="EMBL" id="GAA0172051.1"/>
    </source>
</evidence>
<comment type="caution">
    <text evidence="2">The sequence shown here is derived from an EMBL/GenBank/DDBJ whole genome shotgun (WGS) entry which is preliminary data.</text>
</comment>
<dbReference type="AlphaFoldDB" id="A0AAV3R9R0"/>
<proteinExistence type="predicted"/>
<evidence type="ECO:0000256" key="1">
    <source>
        <dbReference type="SAM" id="MobiDB-lite"/>
    </source>
</evidence>
<reference evidence="2 3" key="1">
    <citation type="submission" date="2024-01" db="EMBL/GenBank/DDBJ databases">
        <title>The complete chloroplast genome sequence of Lithospermum erythrorhizon: insights into the phylogenetic relationship among Boraginaceae species and the maternal lineages of purple gromwells.</title>
        <authorList>
            <person name="Okada T."/>
            <person name="Watanabe K."/>
        </authorList>
    </citation>
    <scope>NUCLEOTIDE SEQUENCE [LARGE SCALE GENOMIC DNA]</scope>
</reference>
<dbReference type="PANTHER" id="PTHR31286">
    <property type="entry name" value="GLYCINE-RICH CELL WALL STRUCTURAL PROTEIN 1.8-LIKE"/>
    <property type="match status" value="1"/>
</dbReference>
<evidence type="ECO:0000313" key="3">
    <source>
        <dbReference type="Proteomes" id="UP001454036"/>
    </source>
</evidence>
<keyword evidence="3" id="KW-1185">Reference proteome</keyword>
<gene>
    <name evidence="2" type="ORF">LIER_41270</name>
</gene>
<feature type="region of interest" description="Disordered" evidence="1">
    <location>
        <begin position="127"/>
        <end position="146"/>
    </location>
</feature>
<sequence length="236" mass="26537">MKHVLVGKFSHGRPAIAVVKEFFIGLILKGFPMRIFKWSPEFDPNKESPISLVWIHLPALPLYLFNEEALYSISNSIGKPLSIDYNNVKRINLGSTTVCMELDVSNPRMNETWVSLVDEESQVEVEASKSESIGPQAPHKPQTLPRLVPPKFRRRHVPKGNKEWVQRVFNNPPKQPAYLNNPPIEVVNIFAILQKILEVDPVVHRNDLVPSFSNIVGPSSLAPPSLLQGGVTKPSW</sequence>
<evidence type="ECO:0008006" key="4">
    <source>
        <dbReference type="Google" id="ProtNLM"/>
    </source>
</evidence>